<dbReference type="PATRIC" id="fig|172044.3.peg.1918"/>
<dbReference type="Proteomes" id="UP000073923">
    <property type="component" value="Unassembled WGS sequence"/>
</dbReference>
<dbReference type="EMBL" id="LDTF01000048">
    <property type="protein sequence ID" value="KTT98147.1"/>
    <property type="molecule type" value="Genomic_DNA"/>
</dbReference>
<accession>A0A147IS05</accession>
<name>A0A147IS05_9SPHN</name>
<dbReference type="AlphaFoldDB" id="A0A147IS05"/>
<organism evidence="1 2">
    <name type="scientific">Sphingomonas yabuuchiae</name>
    <dbReference type="NCBI Taxonomy" id="172044"/>
    <lineage>
        <taxon>Bacteria</taxon>
        <taxon>Pseudomonadati</taxon>
        <taxon>Pseudomonadota</taxon>
        <taxon>Alphaproteobacteria</taxon>
        <taxon>Sphingomonadales</taxon>
        <taxon>Sphingomonadaceae</taxon>
        <taxon>Sphingomonas</taxon>
    </lineage>
</organism>
<evidence type="ECO:0000313" key="2">
    <source>
        <dbReference type="Proteomes" id="UP000073923"/>
    </source>
</evidence>
<reference evidence="1 2" key="1">
    <citation type="journal article" date="2016" name="Front. Microbiol.">
        <title>Genomic Resource of Rice Seed Associated Bacteria.</title>
        <authorList>
            <person name="Midha S."/>
            <person name="Bansal K."/>
            <person name="Sharma S."/>
            <person name="Kumar N."/>
            <person name="Patil P.P."/>
            <person name="Chaudhry V."/>
            <person name="Patil P.B."/>
        </authorList>
    </citation>
    <scope>NUCLEOTIDE SEQUENCE [LARGE SCALE GENOMIC DNA]</scope>
    <source>
        <strain evidence="1 2">NS355</strain>
    </source>
</reference>
<sequence>MTVRDGLHGAGEPFDLAGILRAGRDNTHREGVPQRVHRRVDGTGFGLVKQPAEYLPQVMFRCSGTVLAHMLWFIDDRQRPPKTLSEWADLLKIMQ</sequence>
<evidence type="ECO:0000313" key="1">
    <source>
        <dbReference type="EMBL" id="KTT98147.1"/>
    </source>
</evidence>
<proteinExistence type="predicted"/>
<gene>
    <name evidence="1" type="ORF">NS355_09885</name>
</gene>
<comment type="caution">
    <text evidence="1">The sequence shown here is derived from an EMBL/GenBank/DDBJ whole genome shotgun (WGS) entry which is preliminary data.</text>
</comment>
<protein>
    <submittedName>
        <fullName evidence="1">Uncharacterized protein</fullName>
    </submittedName>
</protein>